<reference evidence="2" key="1">
    <citation type="journal article" date="2023" name="PhytoFront">
        <title>Draft Genome Resources of Seven Strains of Tilletia horrida, Causal Agent of Kernel Smut of Rice.</title>
        <authorList>
            <person name="Khanal S."/>
            <person name="Antony Babu S."/>
            <person name="Zhou X.G."/>
        </authorList>
    </citation>
    <scope>NUCLEOTIDE SEQUENCE</scope>
    <source>
        <strain evidence="2">TX6</strain>
    </source>
</reference>
<organism evidence="2 3">
    <name type="scientific">Tilletia horrida</name>
    <dbReference type="NCBI Taxonomy" id="155126"/>
    <lineage>
        <taxon>Eukaryota</taxon>
        <taxon>Fungi</taxon>
        <taxon>Dikarya</taxon>
        <taxon>Basidiomycota</taxon>
        <taxon>Ustilaginomycotina</taxon>
        <taxon>Exobasidiomycetes</taxon>
        <taxon>Tilletiales</taxon>
        <taxon>Tilletiaceae</taxon>
        <taxon>Tilletia</taxon>
    </lineage>
</organism>
<gene>
    <name evidence="2" type="ORF">OC846_004171</name>
</gene>
<evidence type="ECO:0000256" key="1">
    <source>
        <dbReference type="SAM" id="MobiDB-lite"/>
    </source>
</evidence>
<dbReference type="AlphaFoldDB" id="A0AAN6GTF9"/>
<keyword evidence="3" id="KW-1185">Reference proteome</keyword>
<accession>A0AAN6GTF9</accession>
<evidence type="ECO:0000313" key="2">
    <source>
        <dbReference type="EMBL" id="KAK0549217.1"/>
    </source>
</evidence>
<dbReference type="Proteomes" id="UP001176517">
    <property type="component" value="Unassembled WGS sequence"/>
</dbReference>
<name>A0AAN6GTF9_9BASI</name>
<sequence length="375" mass="41330">MDEKPPIIDVPPPMDDTLAESSSKPSLATLAQQRLPIVVPWNPTQVIYPSQLFHSSLYTTPDPWSKSSPFMSEDDPQMKTPSRTVYLSADGGTSGTFRSTKTQCTTAKIDHESFGFTASVDLGFAKASASVEFDHDLSTNNDDIKTSFRSSYRCGSVFLRQAASLSEEAKRILKYDGGIDAFEKKYGDYFVLGYNIGADNQMMVSTNAQSMSQTERLALAVKVELLFFTISFSKDFSSHQESSSSSLRVTGYDTLSHSNLDKTQSWSSTSTVEFDRVQQESAKMRMLGSILPTRVEQKAREVGLPIGDLAKGIPLGARTAPSSTDPYAPLAALEFEVDKDLCSRLVQSGLVVELVLAPVRSLRQVRYWMVEDDVV</sequence>
<protein>
    <recommendedName>
        <fullName evidence="4">MACPF domain-containing protein</fullName>
    </recommendedName>
</protein>
<proteinExistence type="predicted"/>
<feature type="region of interest" description="Disordered" evidence="1">
    <location>
        <begin position="1"/>
        <end position="24"/>
    </location>
</feature>
<dbReference type="EMBL" id="JAPDMZ010000118">
    <property type="protein sequence ID" value="KAK0549217.1"/>
    <property type="molecule type" value="Genomic_DNA"/>
</dbReference>
<comment type="caution">
    <text evidence="2">The sequence shown here is derived from an EMBL/GenBank/DDBJ whole genome shotgun (WGS) entry which is preliminary data.</text>
</comment>
<evidence type="ECO:0000313" key="3">
    <source>
        <dbReference type="Proteomes" id="UP001176517"/>
    </source>
</evidence>
<evidence type="ECO:0008006" key="4">
    <source>
        <dbReference type="Google" id="ProtNLM"/>
    </source>
</evidence>